<reference evidence="2 3" key="1">
    <citation type="journal article" date="2016" name="Nat. Commun.">
        <title>Thousands of microbial genomes shed light on interconnected biogeochemical processes in an aquifer system.</title>
        <authorList>
            <person name="Anantharaman K."/>
            <person name="Brown C.T."/>
            <person name="Hug L.A."/>
            <person name="Sharon I."/>
            <person name="Castelle C.J."/>
            <person name="Probst A.J."/>
            <person name="Thomas B.C."/>
            <person name="Singh A."/>
            <person name="Wilkins M.J."/>
            <person name="Karaoz U."/>
            <person name="Brodie E.L."/>
            <person name="Williams K.H."/>
            <person name="Hubbard S.S."/>
            <person name="Banfield J.F."/>
        </authorList>
    </citation>
    <scope>NUCLEOTIDE SEQUENCE [LARGE SCALE GENOMIC DNA]</scope>
</reference>
<protein>
    <submittedName>
        <fullName evidence="2">Uncharacterized protein</fullName>
    </submittedName>
</protein>
<gene>
    <name evidence="2" type="ORF">A2311_03845</name>
</gene>
<evidence type="ECO:0000256" key="1">
    <source>
        <dbReference type="SAM" id="MobiDB-lite"/>
    </source>
</evidence>
<name>A0A1F4T8W4_UNCSA</name>
<proteinExistence type="predicted"/>
<comment type="caution">
    <text evidence="2">The sequence shown here is derived from an EMBL/GenBank/DDBJ whole genome shotgun (WGS) entry which is preliminary data.</text>
</comment>
<feature type="region of interest" description="Disordered" evidence="1">
    <location>
        <begin position="1"/>
        <end position="53"/>
    </location>
</feature>
<organism evidence="2 3">
    <name type="scientific">candidate division WOR-1 bacterium RIFOXYB2_FULL_48_7</name>
    <dbReference type="NCBI Taxonomy" id="1802583"/>
    <lineage>
        <taxon>Bacteria</taxon>
        <taxon>Bacillati</taxon>
        <taxon>Saganbacteria</taxon>
    </lineage>
</organism>
<evidence type="ECO:0000313" key="3">
    <source>
        <dbReference type="Proteomes" id="UP000178951"/>
    </source>
</evidence>
<dbReference type="STRING" id="1802583.A2311_03845"/>
<sequence length="69" mass="7750">MTGANLGRKIRRSGNQEIRGKKIRGSENQEIRKSGGRKSEDQEIKGKFQKSDKQIKSNATLTFYLPASP</sequence>
<feature type="compositionally biased region" description="Basic and acidic residues" evidence="1">
    <location>
        <begin position="18"/>
        <end position="53"/>
    </location>
</feature>
<dbReference type="Proteomes" id="UP000178951">
    <property type="component" value="Unassembled WGS sequence"/>
</dbReference>
<dbReference type="AlphaFoldDB" id="A0A1F4T8W4"/>
<evidence type="ECO:0000313" key="2">
    <source>
        <dbReference type="EMBL" id="OGC29096.1"/>
    </source>
</evidence>
<dbReference type="EMBL" id="MEUF01000094">
    <property type="protein sequence ID" value="OGC29096.1"/>
    <property type="molecule type" value="Genomic_DNA"/>
</dbReference>
<accession>A0A1F4T8W4</accession>